<protein>
    <submittedName>
        <fullName evidence="1">Uncharacterized protein</fullName>
    </submittedName>
</protein>
<dbReference type="Proteomes" id="UP001197827">
    <property type="component" value="Unassembled WGS sequence"/>
</dbReference>
<accession>A0AAW4VFL0</accession>
<evidence type="ECO:0000313" key="2">
    <source>
        <dbReference type="Proteomes" id="UP001197827"/>
    </source>
</evidence>
<evidence type="ECO:0000313" key="1">
    <source>
        <dbReference type="EMBL" id="MCB8560875.1"/>
    </source>
</evidence>
<name>A0AAW4VFL0_9FIRM</name>
<reference evidence="1" key="1">
    <citation type="submission" date="2021-10" db="EMBL/GenBank/DDBJ databases">
        <title>Collection of gut derived symbiotic bacterial strains cultured from healthy donors.</title>
        <authorList>
            <person name="Lin H."/>
            <person name="Littmann E."/>
            <person name="Kohout C."/>
            <person name="Pamer E.G."/>
        </authorList>
    </citation>
    <scope>NUCLEOTIDE SEQUENCE</scope>
    <source>
        <strain evidence="1">DFI.5.2</strain>
    </source>
</reference>
<gene>
    <name evidence="1" type="ORF">LJD74_02480</name>
</gene>
<proteinExistence type="predicted"/>
<comment type="caution">
    <text evidence="1">The sequence shown here is derived from an EMBL/GenBank/DDBJ whole genome shotgun (WGS) entry which is preliminary data.</text>
</comment>
<dbReference type="AlphaFoldDB" id="A0AAW4VFL0"/>
<sequence length="139" mass="16610">MMIMEDYFLIGNLQYFCWRIDFDRNLSISEELLKQIKIAIYKANIEIVKHIKNQNDLIYVLKLFDLDDEDNSSTLIDLFEENIQLVTKGDYNEDHQRIEKLSKVFDYAINTKNLIDKKTYNSIVNILYPLVECYKNNPE</sequence>
<dbReference type="RefSeq" id="WP_147323154.1">
    <property type="nucleotide sequence ID" value="NZ_JADPGY010000012.1"/>
</dbReference>
<dbReference type="EMBL" id="JAJDKQ010000002">
    <property type="protein sequence ID" value="MCB8560875.1"/>
    <property type="molecule type" value="Genomic_DNA"/>
</dbReference>
<organism evidence="1 2">
    <name type="scientific">Faecalibacillus intestinalis</name>
    <dbReference type="NCBI Taxonomy" id="1982626"/>
    <lineage>
        <taxon>Bacteria</taxon>
        <taxon>Bacillati</taxon>
        <taxon>Bacillota</taxon>
        <taxon>Erysipelotrichia</taxon>
        <taxon>Erysipelotrichales</taxon>
        <taxon>Coprobacillaceae</taxon>
        <taxon>Faecalibacillus</taxon>
    </lineage>
</organism>